<evidence type="ECO:0000256" key="2">
    <source>
        <dbReference type="ARBA" id="ARBA00023157"/>
    </source>
</evidence>
<dbReference type="CDD" id="cd00041">
    <property type="entry name" value="CUB"/>
    <property type="match status" value="1"/>
</dbReference>
<dbReference type="SUPFAM" id="SSF49854">
    <property type="entry name" value="Spermadhesin, CUB domain"/>
    <property type="match status" value="1"/>
</dbReference>
<comment type="caution">
    <text evidence="4">Lacks conserved residue(s) required for the propagation of feature annotation.</text>
</comment>
<name>A0A3P9LW46_ORYLA</name>
<dbReference type="Pfam" id="PF00431">
    <property type="entry name" value="CUB"/>
    <property type="match status" value="1"/>
</dbReference>
<sequence length="248" mass="26683">MIFLYSLTCCGGVMTASEGSFSSPNHPGSYPPNLLCVWVIRTLPPYVIQIHVSSLTVEGPSPCLNPSRLLVHPSPFCRFCGNVAPPTLNTNSSTAWVTFRSDGSIAGTGFAAKYRAILPEQSQCPAGSSTFPDRASLCKQEFMCDSGRCLLPASVCDGHPNCHDRADEANCSNRHKGESVPLDHKSLKKKGSELCLVGLDDPPPNVKVPRIEQGLHLLVFVADEGVADIGFNATYQAVFILDSELFSL</sequence>
<dbReference type="Pfam" id="PF00057">
    <property type="entry name" value="Ldl_recept_a"/>
    <property type="match status" value="1"/>
</dbReference>
<evidence type="ECO:0000256" key="1">
    <source>
        <dbReference type="ARBA" id="ARBA00022737"/>
    </source>
</evidence>
<proteinExistence type="predicted"/>
<evidence type="ECO:0000259" key="5">
    <source>
        <dbReference type="PROSITE" id="PS01180"/>
    </source>
</evidence>
<dbReference type="PANTHER" id="PTHR24251">
    <property type="entry name" value="OVOCHYMASE-RELATED"/>
    <property type="match status" value="1"/>
</dbReference>
<feature type="disulfide bond" evidence="3">
    <location>
        <begin position="63"/>
        <end position="80"/>
    </location>
</feature>
<feature type="disulfide bond" evidence="4">
    <location>
        <begin position="156"/>
        <end position="171"/>
    </location>
</feature>
<dbReference type="PANTHER" id="PTHR24251:SF30">
    <property type="entry name" value="MEMBRANE FRIZZLED-RELATED PROTEIN"/>
    <property type="match status" value="1"/>
</dbReference>
<evidence type="ECO:0000313" key="7">
    <source>
        <dbReference type="Proteomes" id="UP000265180"/>
    </source>
</evidence>
<dbReference type="Proteomes" id="UP000265180">
    <property type="component" value="Chromosome 13"/>
</dbReference>
<evidence type="ECO:0000256" key="4">
    <source>
        <dbReference type="PROSITE-ProRule" id="PRU00124"/>
    </source>
</evidence>
<dbReference type="Ensembl" id="ENSORLT00020006276.1">
    <property type="protein sequence ID" value="ENSORLP00020024704.1"/>
    <property type="gene ID" value="ENSORLG00020006285.1"/>
</dbReference>
<dbReference type="SMART" id="SM00042">
    <property type="entry name" value="CUB"/>
    <property type="match status" value="1"/>
</dbReference>
<reference evidence="6" key="3">
    <citation type="submission" date="2025-08" db="UniProtKB">
        <authorList>
            <consortium name="Ensembl"/>
        </authorList>
    </citation>
    <scope>IDENTIFICATION</scope>
    <source>
        <strain evidence="6">HNI</strain>
    </source>
</reference>
<dbReference type="InterPro" id="IPR002172">
    <property type="entry name" value="LDrepeatLR_classA_rpt"/>
</dbReference>
<dbReference type="InterPro" id="IPR000859">
    <property type="entry name" value="CUB_dom"/>
</dbReference>
<dbReference type="InterPro" id="IPR023415">
    <property type="entry name" value="LDLR_class-A_CS"/>
</dbReference>
<dbReference type="InterPro" id="IPR036055">
    <property type="entry name" value="LDL_receptor-like_sf"/>
</dbReference>
<dbReference type="PROSITE" id="PS01209">
    <property type="entry name" value="LDLRA_1"/>
    <property type="match status" value="1"/>
</dbReference>
<dbReference type="PROSITE" id="PS50068">
    <property type="entry name" value="LDLRA_2"/>
    <property type="match status" value="1"/>
</dbReference>
<dbReference type="Gene3D" id="4.10.400.10">
    <property type="entry name" value="Low-density Lipoprotein Receptor"/>
    <property type="match status" value="1"/>
</dbReference>
<keyword evidence="2 4" id="KW-1015">Disulfide bond</keyword>
<reference evidence="6" key="4">
    <citation type="submission" date="2025-09" db="UniProtKB">
        <authorList>
            <consortium name="Ensembl"/>
        </authorList>
    </citation>
    <scope>IDENTIFICATION</scope>
    <source>
        <strain evidence="6">HNI</strain>
    </source>
</reference>
<organism evidence="6 7">
    <name type="scientific">Oryzias latipes</name>
    <name type="common">Japanese rice fish</name>
    <name type="synonym">Japanese killifish</name>
    <dbReference type="NCBI Taxonomy" id="8090"/>
    <lineage>
        <taxon>Eukaryota</taxon>
        <taxon>Metazoa</taxon>
        <taxon>Chordata</taxon>
        <taxon>Craniata</taxon>
        <taxon>Vertebrata</taxon>
        <taxon>Euteleostomi</taxon>
        <taxon>Actinopterygii</taxon>
        <taxon>Neopterygii</taxon>
        <taxon>Teleostei</taxon>
        <taxon>Neoteleostei</taxon>
        <taxon>Acanthomorphata</taxon>
        <taxon>Ovalentaria</taxon>
        <taxon>Atherinomorphae</taxon>
        <taxon>Beloniformes</taxon>
        <taxon>Adrianichthyidae</taxon>
        <taxon>Oryziinae</taxon>
        <taxon>Oryzias</taxon>
    </lineage>
</organism>
<protein>
    <submittedName>
        <fullName evidence="6">Membrane frizzled-related protein</fullName>
    </submittedName>
</protein>
<reference evidence="6 7" key="2">
    <citation type="submission" date="2017-04" db="EMBL/GenBank/DDBJ databases">
        <title>CpG methylation of centromeres and impact of large insertions on vertebrate speciation.</title>
        <authorList>
            <person name="Ichikawa K."/>
            <person name="Yoshimura J."/>
            <person name="Morishita S."/>
        </authorList>
    </citation>
    <scope>NUCLEOTIDE SEQUENCE</scope>
    <source>
        <strain evidence="6 7">HNI</strain>
    </source>
</reference>
<dbReference type="Gene3D" id="2.60.120.290">
    <property type="entry name" value="Spermadhesin, CUB domain"/>
    <property type="match status" value="1"/>
</dbReference>
<feature type="domain" description="CUB" evidence="5">
    <location>
        <begin position="10"/>
        <end position="117"/>
    </location>
</feature>
<dbReference type="CDD" id="cd00112">
    <property type="entry name" value="LDLa"/>
    <property type="match status" value="1"/>
</dbReference>
<evidence type="ECO:0000256" key="3">
    <source>
        <dbReference type="PROSITE-ProRule" id="PRU00059"/>
    </source>
</evidence>
<dbReference type="AlphaFoldDB" id="A0A3P9LW46"/>
<reference key="1">
    <citation type="journal article" date="2007" name="Nature">
        <title>The medaka draft genome and insights into vertebrate genome evolution.</title>
        <authorList>
            <person name="Kasahara M."/>
            <person name="Naruse K."/>
            <person name="Sasaki S."/>
            <person name="Nakatani Y."/>
            <person name="Qu W."/>
            <person name="Ahsan B."/>
            <person name="Yamada T."/>
            <person name="Nagayasu Y."/>
            <person name="Doi K."/>
            <person name="Kasai Y."/>
            <person name="Jindo T."/>
            <person name="Kobayashi D."/>
            <person name="Shimada A."/>
            <person name="Toyoda A."/>
            <person name="Kuroki Y."/>
            <person name="Fujiyama A."/>
            <person name="Sasaki T."/>
            <person name="Shimizu A."/>
            <person name="Asakawa S."/>
            <person name="Shimizu N."/>
            <person name="Hashimoto S."/>
            <person name="Yang J."/>
            <person name="Lee Y."/>
            <person name="Matsushima K."/>
            <person name="Sugano S."/>
            <person name="Sakaizumi M."/>
            <person name="Narita T."/>
            <person name="Ohishi K."/>
            <person name="Haga S."/>
            <person name="Ohta F."/>
            <person name="Nomoto H."/>
            <person name="Nogata K."/>
            <person name="Morishita T."/>
            <person name="Endo T."/>
            <person name="Shin-I T."/>
            <person name="Takeda H."/>
            <person name="Morishita S."/>
            <person name="Kohara Y."/>
        </authorList>
    </citation>
    <scope>NUCLEOTIDE SEQUENCE [LARGE SCALE GENOMIC DNA]</scope>
    <source>
        <strain>Hd-rR</strain>
    </source>
</reference>
<accession>A0A3P9LW46</accession>
<feature type="disulfide bond" evidence="4">
    <location>
        <begin position="144"/>
        <end position="162"/>
    </location>
</feature>
<evidence type="ECO:0000313" key="6">
    <source>
        <dbReference type="Ensembl" id="ENSORLP00020024704.1"/>
    </source>
</evidence>
<dbReference type="PROSITE" id="PS01180">
    <property type="entry name" value="CUB"/>
    <property type="match status" value="1"/>
</dbReference>
<keyword evidence="1" id="KW-0677">Repeat</keyword>
<dbReference type="InterPro" id="IPR035914">
    <property type="entry name" value="Sperma_CUB_dom_sf"/>
</dbReference>
<dbReference type="SMART" id="SM00192">
    <property type="entry name" value="LDLa"/>
    <property type="match status" value="1"/>
</dbReference>
<dbReference type="SUPFAM" id="SSF57424">
    <property type="entry name" value="LDL receptor-like module"/>
    <property type="match status" value="1"/>
</dbReference>